<feature type="non-terminal residue" evidence="1">
    <location>
        <position position="132"/>
    </location>
</feature>
<name>A0A419N1H8_9GAMM</name>
<accession>A0A419N1H8</accession>
<dbReference type="InterPro" id="IPR031325">
    <property type="entry name" value="RHS_repeat"/>
</dbReference>
<dbReference type="EMBL" id="RAHH01000106">
    <property type="protein sequence ID" value="RJT28600.1"/>
    <property type="molecule type" value="Genomic_DNA"/>
</dbReference>
<comment type="caution">
    <text evidence="1">The sequence shown here is derived from an EMBL/GenBank/DDBJ whole genome shotgun (WGS) entry which is preliminary data.</text>
</comment>
<gene>
    <name evidence="1" type="ORF">D6C13_25410</name>
</gene>
<protein>
    <recommendedName>
        <fullName evidence="3">RHS repeat protein</fullName>
    </recommendedName>
</protein>
<dbReference type="Gene3D" id="2.180.10.10">
    <property type="entry name" value="RHS repeat-associated core"/>
    <property type="match status" value="1"/>
</dbReference>
<evidence type="ECO:0000313" key="1">
    <source>
        <dbReference type="EMBL" id="RJT28600.1"/>
    </source>
</evidence>
<organism evidence="1 2">
    <name type="scientific">Rahnella woolbedingensis</name>
    <dbReference type="NCBI Taxonomy" id="1510574"/>
    <lineage>
        <taxon>Bacteria</taxon>
        <taxon>Pseudomonadati</taxon>
        <taxon>Pseudomonadota</taxon>
        <taxon>Gammaproteobacteria</taxon>
        <taxon>Enterobacterales</taxon>
        <taxon>Yersiniaceae</taxon>
        <taxon>Rahnella</taxon>
    </lineage>
</organism>
<dbReference type="AlphaFoldDB" id="A0A419N1H8"/>
<dbReference type="Proteomes" id="UP000284908">
    <property type="component" value="Unassembled WGS sequence"/>
</dbReference>
<reference evidence="1 2" key="1">
    <citation type="submission" date="2018-09" db="EMBL/GenBank/DDBJ databases">
        <authorList>
            <person name="Le Fleche-Mateos A."/>
        </authorList>
    </citation>
    <scope>NUCLEOTIDE SEQUENCE [LARGE SCALE GENOMIC DNA]</scope>
    <source>
        <strain evidence="1 2">DSM 27399</strain>
    </source>
</reference>
<dbReference type="NCBIfam" id="TIGR01643">
    <property type="entry name" value="YD_repeat_2x"/>
    <property type="match status" value="1"/>
</dbReference>
<keyword evidence="2" id="KW-1185">Reference proteome</keyword>
<evidence type="ECO:0000313" key="2">
    <source>
        <dbReference type="Proteomes" id="UP000284908"/>
    </source>
</evidence>
<dbReference type="InterPro" id="IPR006530">
    <property type="entry name" value="YD"/>
</dbReference>
<sequence>MRSDYGWQHFADDWRVILHSTGAGRRTEMTYDLDQRITHVYESDGMMREHHWNAEYLVERYIDEAGSVWCYEWDENQQLTNTIAPDGAMHQFIYDLRGNLIEEIDPLGGVSKTVWLEQQALPRDFIDPQDGV</sequence>
<evidence type="ECO:0008006" key="3">
    <source>
        <dbReference type="Google" id="ProtNLM"/>
    </source>
</evidence>
<proteinExistence type="predicted"/>
<dbReference type="Pfam" id="PF05593">
    <property type="entry name" value="RHS_repeat"/>
    <property type="match status" value="1"/>
</dbReference>